<dbReference type="InterPro" id="IPR011990">
    <property type="entry name" value="TPR-like_helical_dom_sf"/>
</dbReference>
<dbReference type="EMBL" id="JBHRWO010000021">
    <property type="protein sequence ID" value="MFC3495606.1"/>
    <property type="molecule type" value="Genomic_DNA"/>
</dbReference>
<sequence>MGESDEAPNLPEGIEYGFDQLDKETKAGLRSLNKQLAEAVGNRLIAAAALLAEDDVEGALEQARYARRKASRVAVVREVTGVAAYGAEEWQLAVNELRAAQRLGGTHDHVALIADCERALGHPERAIDLYREFGSDESVDPEVRVELLIVASGARRDMGMGEAATAMLKVGGLNSPKTEPWVARLRFAYAEGLLADGHEDEAREWLSKAVAADETGETGAAERLLELEGIVVEEYDEDDEFEDEDEDDLDDDEEDDDDFDDEDDEDSDDDRGAEADFDGDDEDDDYDDEDDEDDDFDDEEEDEESEADVKGDVKAGTTPAPPSTTPFATPAPSNAESTPDAEDSDDSIERRP</sequence>
<evidence type="ECO:0000313" key="3">
    <source>
        <dbReference type="Proteomes" id="UP001595712"/>
    </source>
</evidence>
<organism evidence="2 3">
    <name type="scientific">Glycomyces rhizosphaerae</name>
    <dbReference type="NCBI Taxonomy" id="2054422"/>
    <lineage>
        <taxon>Bacteria</taxon>
        <taxon>Bacillati</taxon>
        <taxon>Actinomycetota</taxon>
        <taxon>Actinomycetes</taxon>
        <taxon>Glycomycetales</taxon>
        <taxon>Glycomycetaceae</taxon>
        <taxon>Glycomyces</taxon>
    </lineage>
</organism>
<gene>
    <name evidence="2" type="ORF">ACFO8M_24245</name>
</gene>
<dbReference type="RefSeq" id="WP_387980333.1">
    <property type="nucleotide sequence ID" value="NZ_JBHRWO010000021.1"/>
</dbReference>
<protein>
    <recommendedName>
        <fullName evidence="4">Replicase polyprotein 1ab</fullName>
    </recommendedName>
</protein>
<keyword evidence="3" id="KW-1185">Reference proteome</keyword>
<proteinExistence type="predicted"/>
<feature type="compositionally biased region" description="Low complexity" evidence="1">
    <location>
        <begin position="325"/>
        <end position="335"/>
    </location>
</feature>
<evidence type="ECO:0000256" key="1">
    <source>
        <dbReference type="SAM" id="MobiDB-lite"/>
    </source>
</evidence>
<comment type="caution">
    <text evidence="2">The sequence shown here is derived from an EMBL/GenBank/DDBJ whole genome shotgun (WGS) entry which is preliminary data.</text>
</comment>
<dbReference type="Gene3D" id="1.25.40.10">
    <property type="entry name" value="Tetratricopeptide repeat domain"/>
    <property type="match status" value="1"/>
</dbReference>
<accession>A0ABV7Q462</accession>
<dbReference type="SUPFAM" id="SSF48452">
    <property type="entry name" value="TPR-like"/>
    <property type="match status" value="1"/>
</dbReference>
<feature type="region of interest" description="Disordered" evidence="1">
    <location>
        <begin position="232"/>
        <end position="352"/>
    </location>
</feature>
<dbReference type="Proteomes" id="UP001595712">
    <property type="component" value="Unassembled WGS sequence"/>
</dbReference>
<evidence type="ECO:0000313" key="2">
    <source>
        <dbReference type="EMBL" id="MFC3495606.1"/>
    </source>
</evidence>
<reference evidence="3" key="1">
    <citation type="journal article" date="2019" name="Int. J. Syst. Evol. Microbiol.">
        <title>The Global Catalogue of Microorganisms (GCM) 10K type strain sequencing project: providing services to taxonomists for standard genome sequencing and annotation.</title>
        <authorList>
            <consortium name="The Broad Institute Genomics Platform"/>
            <consortium name="The Broad Institute Genome Sequencing Center for Infectious Disease"/>
            <person name="Wu L."/>
            <person name="Ma J."/>
        </authorList>
    </citation>
    <scope>NUCLEOTIDE SEQUENCE [LARGE SCALE GENOMIC DNA]</scope>
    <source>
        <strain evidence="3">CGMCC 4.7396</strain>
    </source>
</reference>
<name>A0ABV7Q462_9ACTN</name>
<feature type="compositionally biased region" description="Acidic residues" evidence="1">
    <location>
        <begin position="232"/>
        <end position="306"/>
    </location>
</feature>
<evidence type="ECO:0008006" key="4">
    <source>
        <dbReference type="Google" id="ProtNLM"/>
    </source>
</evidence>